<reference evidence="2" key="2">
    <citation type="journal article" date="2014" name="ISME J.">
        <title>Microbial stratification in low pH oxic and suboxic macroscopic growths along an acid mine drainage.</title>
        <authorList>
            <person name="Mendez-Garcia C."/>
            <person name="Mesa V."/>
            <person name="Sprenger R.R."/>
            <person name="Richter M."/>
            <person name="Diez M.S."/>
            <person name="Solano J."/>
            <person name="Bargiela R."/>
            <person name="Golyshina O.V."/>
            <person name="Manteca A."/>
            <person name="Ramos J.L."/>
            <person name="Gallego J.R."/>
            <person name="Llorente I."/>
            <person name="Martins Dos Santos V.A."/>
            <person name="Jensen O.N."/>
            <person name="Pelaez A.I."/>
            <person name="Sanchez J."/>
            <person name="Ferrer M."/>
        </authorList>
    </citation>
    <scope>NUCLEOTIDE SEQUENCE</scope>
</reference>
<dbReference type="InterPro" id="IPR019887">
    <property type="entry name" value="Tscrpt_reg_AsnC/Lrp_C"/>
</dbReference>
<gene>
    <name evidence="2" type="ORF">B1A_18803</name>
</gene>
<dbReference type="EMBL" id="AUZX01013879">
    <property type="protein sequence ID" value="EQD34193.1"/>
    <property type="molecule type" value="Genomic_DNA"/>
</dbReference>
<proteinExistence type="predicted"/>
<evidence type="ECO:0000313" key="2">
    <source>
        <dbReference type="EMBL" id="EQD34193.1"/>
    </source>
</evidence>
<organism evidence="2">
    <name type="scientific">mine drainage metagenome</name>
    <dbReference type="NCBI Taxonomy" id="410659"/>
    <lineage>
        <taxon>unclassified sequences</taxon>
        <taxon>metagenomes</taxon>
        <taxon>ecological metagenomes</taxon>
    </lineage>
</organism>
<dbReference type="SUPFAM" id="SSF54909">
    <property type="entry name" value="Dimeric alpha+beta barrel"/>
    <property type="match status" value="1"/>
</dbReference>
<reference evidence="2" key="1">
    <citation type="submission" date="2013-08" db="EMBL/GenBank/DDBJ databases">
        <authorList>
            <person name="Mendez C."/>
            <person name="Richter M."/>
            <person name="Ferrer M."/>
            <person name="Sanchez J."/>
        </authorList>
    </citation>
    <scope>NUCLEOTIDE SEQUENCE</scope>
</reference>
<comment type="caution">
    <text evidence="2">The sequence shown here is derived from an EMBL/GenBank/DDBJ whole genome shotgun (WGS) entry which is preliminary data.</text>
</comment>
<accession>T0YM64</accession>
<sequence length="77" mass="8292">MQAYVLIQTEIGYSLKVLPALREVSHVKRADGVIGPYDIVALVDSSDIDGIGKVVVESIQIIPGVTRTLTCPLTEII</sequence>
<dbReference type="Gene3D" id="3.30.70.920">
    <property type="match status" value="1"/>
</dbReference>
<dbReference type="Pfam" id="PF01037">
    <property type="entry name" value="AsnC_trans_reg"/>
    <property type="match status" value="1"/>
</dbReference>
<protein>
    <submittedName>
        <fullName evidence="2">Transcriptional regulator, AsnC family</fullName>
    </submittedName>
</protein>
<dbReference type="AlphaFoldDB" id="T0YM64"/>
<name>T0YM64_9ZZZZ</name>
<dbReference type="InterPro" id="IPR011008">
    <property type="entry name" value="Dimeric_a/b-barrel"/>
</dbReference>
<evidence type="ECO:0000259" key="1">
    <source>
        <dbReference type="Pfam" id="PF01037"/>
    </source>
</evidence>
<feature type="domain" description="Transcription regulator AsnC/Lrp ligand binding" evidence="1">
    <location>
        <begin position="5"/>
        <end position="71"/>
    </location>
</feature>